<feature type="domain" description="TFIIS central" evidence="8">
    <location>
        <begin position="166"/>
        <end position="246"/>
    </location>
</feature>
<keyword evidence="3" id="KW-0863">Zinc-finger</keyword>
<dbReference type="InterPro" id="IPR003618">
    <property type="entry name" value="TFIIS_cen_dom"/>
</dbReference>
<dbReference type="PROSITE" id="PS51319">
    <property type="entry name" value="TFIIS_N"/>
    <property type="match status" value="1"/>
</dbReference>
<evidence type="ECO:0000256" key="5">
    <source>
        <dbReference type="ARBA" id="ARBA00023242"/>
    </source>
</evidence>
<evidence type="ECO:0000259" key="8">
    <source>
        <dbReference type="PROSITE" id="PS51321"/>
    </source>
</evidence>
<evidence type="ECO:0000313" key="11">
    <source>
        <dbReference type="WBParaSite" id="TCLT_0000522801-mRNA-1"/>
    </source>
</evidence>
<dbReference type="PROSITE" id="PS51321">
    <property type="entry name" value="TFIIS_CENTRAL"/>
    <property type="match status" value="1"/>
</dbReference>
<name>A0A0N5CXT5_THECL</name>
<reference evidence="11" key="1">
    <citation type="submission" date="2017-02" db="UniProtKB">
        <authorList>
            <consortium name="WormBaseParasite"/>
        </authorList>
    </citation>
    <scope>IDENTIFICATION</scope>
</reference>
<dbReference type="Proteomes" id="UP000276776">
    <property type="component" value="Unassembled WGS sequence"/>
</dbReference>
<keyword evidence="4" id="KW-0862">Zinc</keyword>
<evidence type="ECO:0000256" key="6">
    <source>
        <dbReference type="PROSITE-ProRule" id="PRU00649"/>
    </source>
</evidence>
<evidence type="ECO:0000313" key="10">
    <source>
        <dbReference type="Proteomes" id="UP000276776"/>
    </source>
</evidence>
<dbReference type="PIRSF" id="PIRSF006704">
    <property type="entry name" value="TF_IIS"/>
    <property type="match status" value="1"/>
</dbReference>
<feature type="domain" description="TFIIS N-terminal" evidence="7">
    <location>
        <begin position="34"/>
        <end position="105"/>
    </location>
</feature>
<dbReference type="InterPro" id="IPR003617">
    <property type="entry name" value="TFIIS/CRSP70_N_sub"/>
</dbReference>
<protein>
    <submittedName>
        <fullName evidence="11">TFIIS N-terminal domain-containing protein</fullName>
    </submittedName>
</protein>
<dbReference type="InterPro" id="IPR035100">
    <property type="entry name" value="TF_IIS-typ"/>
</dbReference>
<reference evidence="9 10" key="2">
    <citation type="submission" date="2018-11" db="EMBL/GenBank/DDBJ databases">
        <authorList>
            <consortium name="Pathogen Informatics"/>
        </authorList>
    </citation>
    <scope>NUCLEOTIDE SEQUENCE [LARGE SCALE GENOMIC DNA]</scope>
</reference>
<dbReference type="OrthoDB" id="44867at2759"/>
<dbReference type="PANTHER" id="PTHR11477:SF0">
    <property type="entry name" value="IP08861P-RELATED"/>
    <property type="match status" value="1"/>
</dbReference>
<dbReference type="Gene3D" id="1.20.930.10">
    <property type="entry name" value="Conserved domain common to transcription factors TFIIS, elongin A, CRSP70"/>
    <property type="match status" value="1"/>
</dbReference>
<organism evidence="11">
    <name type="scientific">Thelazia callipaeda</name>
    <name type="common">Oriental eyeworm</name>
    <name type="synonym">Parasitic nematode</name>
    <dbReference type="NCBI Taxonomy" id="103827"/>
    <lineage>
        <taxon>Eukaryota</taxon>
        <taxon>Metazoa</taxon>
        <taxon>Ecdysozoa</taxon>
        <taxon>Nematoda</taxon>
        <taxon>Chromadorea</taxon>
        <taxon>Rhabditida</taxon>
        <taxon>Spirurina</taxon>
        <taxon>Spiruromorpha</taxon>
        <taxon>Thelazioidea</taxon>
        <taxon>Thelaziidae</taxon>
        <taxon>Thelazia</taxon>
    </lineage>
</organism>
<dbReference type="GO" id="GO:0006351">
    <property type="term" value="P:DNA-templated transcription"/>
    <property type="evidence" value="ECO:0007669"/>
    <property type="project" value="InterPro"/>
</dbReference>
<dbReference type="SUPFAM" id="SSF47676">
    <property type="entry name" value="Conserved domain common to transcription factors TFIIS, elongin A, CRSP70"/>
    <property type="match status" value="1"/>
</dbReference>
<dbReference type="SMART" id="SM00510">
    <property type="entry name" value="TFS2M"/>
    <property type="match status" value="1"/>
</dbReference>
<keyword evidence="2" id="KW-0479">Metal-binding</keyword>
<dbReference type="SMART" id="SM00509">
    <property type="entry name" value="TFS2N"/>
    <property type="match status" value="1"/>
</dbReference>
<dbReference type="Gene3D" id="1.10.472.30">
    <property type="entry name" value="Transcription elongation factor S-II, central domain"/>
    <property type="match status" value="1"/>
</dbReference>
<dbReference type="InterPro" id="IPR035441">
    <property type="entry name" value="TFIIS/LEDGF_dom_sf"/>
</dbReference>
<evidence type="ECO:0000256" key="3">
    <source>
        <dbReference type="ARBA" id="ARBA00022771"/>
    </source>
</evidence>
<evidence type="ECO:0000313" key="9">
    <source>
        <dbReference type="EMBL" id="VDN02431.1"/>
    </source>
</evidence>
<dbReference type="InterPro" id="IPR036575">
    <property type="entry name" value="TFIIS_cen_dom_sf"/>
</dbReference>
<dbReference type="OMA" id="NPHEAFY"/>
<dbReference type="STRING" id="103827.A0A0N5CXT5"/>
<dbReference type="InterPro" id="IPR017923">
    <property type="entry name" value="TFIIS_N"/>
</dbReference>
<keyword evidence="5 6" id="KW-0539">Nucleus</keyword>
<sequence length="246" mass="27305">MASCEDEVLRIGKKFERMIQGTKSVSFFALPGIRLIRHYFRYIIQMDSAMELLDALSTLPVDINILTKTRIGMTINDLRKKTSDEHIAKRAKALIKEWKVLLAGRTSSNSKNDAKSSLAKNSVSASASNGNSKALSQSSDLQKNISGSANSLVTPAAKKQLLVDEIRNKCATMILDALISKDLPDGTLDPEDLAIRTEKKLFEVHRGTSEKYRAALRSRVFNLRDKKNPALRENVLIGAVTPEKYV</sequence>
<evidence type="ECO:0000256" key="1">
    <source>
        <dbReference type="ARBA" id="ARBA00004123"/>
    </source>
</evidence>
<evidence type="ECO:0000256" key="2">
    <source>
        <dbReference type="ARBA" id="ARBA00022723"/>
    </source>
</evidence>
<dbReference type="AlphaFoldDB" id="A0A0N5CXT5"/>
<accession>A0A0N5CXT5</accession>
<dbReference type="SUPFAM" id="SSF46942">
    <property type="entry name" value="Elongation factor TFIIS domain 2"/>
    <property type="match status" value="1"/>
</dbReference>
<evidence type="ECO:0000259" key="7">
    <source>
        <dbReference type="PROSITE" id="PS51319"/>
    </source>
</evidence>
<dbReference type="PANTHER" id="PTHR11477">
    <property type="entry name" value="TRANSCRIPTION FACTOR S-II ZINC FINGER DOMAIN-CONTAINING PROTEIN"/>
    <property type="match status" value="1"/>
</dbReference>
<dbReference type="WBParaSite" id="TCLT_0000522801-mRNA-1">
    <property type="protein sequence ID" value="TCLT_0000522801-mRNA-1"/>
    <property type="gene ID" value="TCLT_0000522801"/>
</dbReference>
<dbReference type="CDD" id="cd00183">
    <property type="entry name" value="TFIIS_I"/>
    <property type="match status" value="1"/>
</dbReference>
<evidence type="ECO:0000256" key="4">
    <source>
        <dbReference type="ARBA" id="ARBA00022833"/>
    </source>
</evidence>
<dbReference type="Pfam" id="PF08711">
    <property type="entry name" value="Med26"/>
    <property type="match status" value="1"/>
</dbReference>
<dbReference type="Pfam" id="PF07500">
    <property type="entry name" value="TFIIS_M"/>
    <property type="match status" value="1"/>
</dbReference>
<dbReference type="EMBL" id="UYYF01004326">
    <property type="protein sequence ID" value="VDN02431.1"/>
    <property type="molecule type" value="Genomic_DNA"/>
</dbReference>
<dbReference type="GO" id="GO:0008270">
    <property type="term" value="F:zinc ion binding"/>
    <property type="evidence" value="ECO:0007669"/>
    <property type="project" value="UniProtKB-KW"/>
</dbReference>
<dbReference type="GO" id="GO:0005634">
    <property type="term" value="C:nucleus"/>
    <property type="evidence" value="ECO:0007669"/>
    <property type="project" value="UniProtKB-SubCell"/>
</dbReference>
<proteinExistence type="predicted"/>
<comment type="subcellular location">
    <subcellularLocation>
        <location evidence="1 6">Nucleus</location>
    </subcellularLocation>
</comment>
<gene>
    <name evidence="9" type="ORF">TCLT_LOCUS5217</name>
</gene>
<keyword evidence="10" id="KW-1185">Reference proteome</keyword>